<dbReference type="AlphaFoldDB" id="A0AAN4YTS8"/>
<name>A0AAN4YTS8_ASPOZ</name>
<evidence type="ECO:0000313" key="2">
    <source>
        <dbReference type="Proteomes" id="UP001165205"/>
    </source>
</evidence>
<dbReference type="Proteomes" id="UP001165205">
    <property type="component" value="Unassembled WGS sequence"/>
</dbReference>
<dbReference type="EMBL" id="BSYA01000146">
    <property type="protein sequence ID" value="GMG34664.1"/>
    <property type="molecule type" value="Genomic_DNA"/>
</dbReference>
<evidence type="ECO:0000313" key="1">
    <source>
        <dbReference type="EMBL" id="GMG34664.1"/>
    </source>
</evidence>
<organism evidence="1 2">
    <name type="scientific">Aspergillus oryzae</name>
    <name type="common">Yellow koji mold</name>
    <dbReference type="NCBI Taxonomy" id="5062"/>
    <lineage>
        <taxon>Eukaryota</taxon>
        <taxon>Fungi</taxon>
        <taxon>Dikarya</taxon>
        <taxon>Ascomycota</taxon>
        <taxon>Pezizomycotina</taxon>
        <taxon>Eurotiomycetes</taxon>
        <taxon>Eurotiomycetidae</taxon>
        <taxon>Eurotiales</taxon>
        <taxon>Aspergillaceae</taxon>
        <taxon>Aspergillus</taxon>
        <taxon>Aspergillus subgen. Circumdati</taxon>
    </lineage>
</organism>
<sequence>MNIPGMTTGMAPAGATAGAGFPGAGAGMQGMSEQEQAMVKAVSHYTPELESSTWTRYSEREGQNMLTRTDARSYGILSREDCDLRYHGIRSWWCVWIVYG</sequence>
<comment type="caution">
    <text evidence="1">The sequence shown here is derived from an EMBL/GenBank/DDBJ whole genome shotgun (WGS) entry which is preliminary data.</text>
</comment>
<accession>A0AAN4YTS8</accession>
<protein>
    <submittedName>
        <fullName evidence="1">Unnamed protein product</fullName>
    </submittedName>
</protein>
<reference evidence="1" key="1">
    <citation type="submission" date="2023-04" db="EMBL/GenBank/DDBJ databases">
        <title>Aspergillus oryzae NBRC 4228.</title>
        <authorList>
            <person name="Ichikawa N."/>
            <person name="Sato H."/>
            <person name="Tonouchi N."/>
        </authorList>
    </citation>
    <scope>NUCLEOTIDE SEQUENCE</scope>
    <source>
        <strain evidence="1">NBRC 4228</strain>
    </source>
</reference>
<proteinExistence type="predicted"/>
<gene>
    <name evidence="1" type="ORF">Aory04_000999400</name>
</gene>